<dbReference type="eggNOG" id="COG3464">
    <property type="taxonomic scope" value="Bacteria"/>
</dbReference>
<sequence length="101" mass="11975">MPRALRPHFQSVRQTVGRDWRPELLNYFSFRHTNGFTESVNRRLRDRLRAGRGTTSPADLRLWAMARFGGYGPAEFERRLDTFAWHDHTPTHLLSPFHQEI</sequence>
<accession>B6IPS0</accession>
<dbReference type="STRING" id="414684.RC1_2387"/>
<evidence type="ECO:0000313" key="3">
    <source>
        <dbReference type="Proteomes" id="UP000001591"/>
    </source>
</evidence>
<evidence type="ECO:0000259" key="1">
    <source>
        <dbReference type="Pfam" id="PF01610"/>
    </source>
</evidence>
<dbReference type="KEGG" id="rce:RC1_2387"/>
<dbReference type="HOGENOM" id="CLU_2289438_0_0_5"/>
<feature type="domain" description="Transposase IS204/IS1001/IS1096/IS1165 DDE" evidence="1">
    <location>
        <begin position="8"/>
        <end position="61"/>
    </location>
</feature>
<dbReference type="Proteomes" id="UP000001591">
    <property type="component" value="Chromosome"/>
</dbReference>
<gene>
    <name evidence="2" type="ordered locus">RC1_2387</name>
</gene>
<proteinExistence type="predicted"/>
<dbReference type="AlphaFoldDB" id="B6IPS0"/>
<dbReference type="InterPro" id="IPR002560">
    <property type="entry name" value="Transposase_DDE"/>
</dbReference>
<keyword evidence="3" id="KW-1185">Reference proteome</keyword>
<protein>
    <recommendedName>
        <fullName evidence="1">Transposase IS204/IS1001/IS1096/IS1165 DDE domain-containing protein</fullName>
    </recommendedName>
</protein>
<evidence type="ECO:0000313" key="2">
    <source>
        <dbReference type="EMBL" id="ACI99772.1"/>
    </source>
</evidence>
<name>B6IPS0_RHOCS</name>
<organism evidence="2 3">
    <name type="scientific">Rhodospirillum centenum (strain ATCC 51521 / SW)</name>
    <dbReference type="NCBI Taxonomy" id="414684"/>
    <lineage>
        <taxon>Bacteria</taxon>
        <taxon>Pseudomonadati</taxon>
        <taxon>Pseudomonadota</taxon>
        <taxon>Alphaproteobacteria</taxon>
        <taxon>Rhodospirillales</taxon>
        <taxon>Rhodospirillaceae</taxon>
        <taxon>Rhodospirillum</taxon>
    </lineage>
</organism>
<reference evidence="2 3" key="1">
    <citation type="journal article" date="2010" name="BMC Genomics">
        <title>Metabolic flexibility revealed in the genome of the cyst-forming alpha-1 proteobacterium Rhodospirillum centenum.</title>
        <authorList>
            <person name="Lu Y.K."/>
            <person name="Marden J."/>
            <person name="Han M."/>
            <person name="Swingley W.D."/>
            <person name="Mastrian S.D."/>
            <person name="Chowdhury S.R."/>
            <person name="Hao J."/>
            <person name="Helmy T."/>
            <person name="Kim S."/>
            <person name="Kurdoglu A.A."/>
            <person name="Matthies H.J."/>
            <person name="Rollo D."/>
            <person name="Stothard P."/>
            <person name="Blankenship R.E."/>
            <person name="Bauer C.E."/>
            <person name="Touchman J.W."/>
        </authorList>
    </citation>
    <scope>NUCLEOTIDE SEQUENCE [LARGE SCALE GENOMIC DNA]</scope>
    <source>
        <strain evidence="3">ATCC 51521 / SW</strain>
    </source>
</reference>
<dbReference type="EMBL" id="CP000613">
    <property type="protein sequence ID" value="ACI99772.1"/>
    <property type="molecule type" value="Genomic_DNA"/>
</dbReference>
<dbReference type="Pfam" id="PF01610">
    <property type="entry name" value="DDE_Tnp_ISL3"/>
    <property type="match status" value="1"/>
</dbReference>